<comment type="caution">
    <text evidence="2">The sequence shown here is derived from an EMBL/GenBank/DDBJ whole genome shotgun (WGS) entry which is preliminary data.</text>
</comment>
<gene>
    <name evidence="2" type="ORF">VDGE_30544</name>
</gene>
<dbReference type="AlphaFoldDB" id="A0A444RKX4"/>
<accession>A0A444RKX4</accession>
<feature type="region of interest" description="Disordered" evidence="1">
    <location>
        <begin position="1"/>
        <end position="74"/>
    </location>
</feature>
<evidence type="ECO:0000256" key="1">
    <source>
        <dbReference type="SAM" id="MobiDB-lite"/>
    </source>
</evidence>
<evidence type="ECO:0000313" key="2">
    <source>
        <dbReference type="EMBL" id="RXG41792.1"/>
    </source>
</evidence>
<sequence length="150" mass="16734">MKRMSDDLLLEPLLDLPPSSPGGTAVQPNTWDWNSHDQHCLADDNPNHPQEDNNLDHPSPQGSSEPLEAGAGGETIIVGREGLDFVRKAAQLEELVKHRLAKIEEAHNLREDRMEDAKTRMCQEIDASIEKLKGWVTELQNVVQGAQVRD</sequence>
<evidence type="ECO:0000313" key="3">
    <source>
        <dbReference type="Proteomes" id="UP000288725"/>
    </source>
</evidence>
<organism evidence="2 3">
    <name type="scientific">Verticillium dahliae</name>
    <name type="common">Verticillium wilt</name>
    <dbReference type="NCBI Taxonomy" id="27337"/>
    <lineage>
        <taxon>Eukaryota</taxon>
        <taxon>Fungi</taxon>
        <taxon>Dikarya</taxon>
        <taxon>Ascomycota</taxon>
        <taxon>Pezizomycotina</taxon>
        <taxon>Sordariomycetes</taxon>
        <taxon>Hypocreomycetidae</taxon>
        <taxon>Glomerellales</taxon>
        <taxon>Plectosphaerellaceae</taxon>
        <taxon>Verticillium</taxon>
    </lineage>
</organism>
<dbReference type="EMBL" id="RSDZ01000174">
    <property type="protein sequence ID" value="RXG41792.1"/>
    <property type="molecule type" value="Genomic_DNA"/>
</dbReference>
<name>A0A444RKX4_VERDA</name>
<feature type="compositionally biased region" description="Basic and acidic residues" evidence="1">
    <location>
        <begin position="34"/>
        <end position="55"/>
    </location>
</feature>
<reference evidence="2 3" key="1">
    <citation type="submission" date="2018-12" db="EMBL/GenBank/DDBJ databases">
        <title>Genome of Verticillium dahliae isolate Getta Getta.</title>
        <authorList>
            <person name="Gardiner D.M."/>
        </authorList>
    </citation>
    <scope>NUCLEOTIDE SEQUENCE [LARGE SCALE GENOMIC DNA]</scope>
    <source>
        <strain evidence="2 3">Getta Getta</strain>
    </source>
</reference>
<protein>
    <submittedName>
        <fullName evidence="2">Uncharacterized protein</fullName>
    </submittedName>
</protein>
<proteinExistence type="predicted"/>
<dbReference type="Proteomes" id="UP000288725">
    <property type="component" value="Unassembled WGS sequence"/>
</dbReference>